<evidence type="ECO:0000313" key="9">
    <source>
        <dbReference type="Proteomes" id="UP000484255"/>
    </source>
</evidence>
<comment type="caution">
    <text evidence="8">The sequence shown here is derived from an EMBL/GenBank/DDBJ whole genome shotgun (WGS) entry which is preliminary data.</text>
</comment>
<feature type="region of interest" description="Disordered" evidence="6">
    <location>
        <begin position="258"/>
        <end position="286"/>
    </location>
</feature>
<accession>A0A7C9PK15</accession>
<dbReference type="SMART" id="SM00220">
    <property type="entry name" value="S_TKc"/>
    <property type="match status" value="1"/>
</dbReference>
<keyword evidence="8" id="KW-0723">Serine/threonine-protein kinase</keyword>
<feature type="binding site" evidence="5">
    <location>
        <position position="135"/>
    </location>
    <ligand>
        <name>ATP</name>
        <dbReference type="ChEBI" id="CHEBI:30616"/>
    </ligand>
</feature>
<dbReference type="PANTHER" id="PTHR43289:SF34">
    <property type="entry name" value="SERINE_THREONINE-PROTEIN KINASE YBDM-RELATED"/>
    <property type="match status" value="1"/>
</dbReference>
<dbReference type="EMBL" id="JAAGOH010000025">
    <property type="protein sequence ID" value="NDY92990.1"/>
    <property type="molecule type" value="Genomic_DNA"/>
</dbReference>
<dbReference type="RefSeq" id="WP_163459042.1">
    <property type="nucleotide sequence ID" value="NZ_JAAGOH010000025.1"/>
</dbReference>
<dbReference type="GO" id="GO:0005524">
    <property type="term" value="F:ATP binding"/>
    <property type="evidence" value="ECO:0007669"/>
    <property type="project" value="UniProtKB-UniRule"/>
</dbReference>
<dbReference type="AlphaFoldDB" id="A0A7C9PK15"/>
<evidence type="ECO:0000256" key="1">
    <source>
        <dbReference type="ARBA" id="ARBA00022679"/>
    </source>
</evidence>
<keyword evidence="2 5" id="KW-0547">Nucleotide-binding</keyword>
<dbReference type="PROSITE" id="PS00108">
    <property type="entry name" value="PROTEIN_KINASE_ST"/>
    <property type="match status" value="1"/>
</dbReference>
<evidence type="ECO:0000256" key="4">
    <source>
        <dbReference type="ARBA" id="ARBA00022840"/>
    </source>
</evidence>
<evidence type="ECO:0000256" key="5">
    <source>
        <dbReference type="PROSITE-ProRule" id="PRU10141"/>
    </source>
</evidence>
<keyword evidence="1" id="KW-0808">Transferase</keyword>
<evidence type="ECO:0000259" key="7">
    <source>
        <dbReference type="PROSITE" id="PS50011"/>
    </source>
</evidence>
<organism evidence="8 9">
    <name type="scientific">Ideonella livida</name>
    <dbReference type="NCBI Taxonomy" id="2707176"/>
    <lineage>
        <taxon>Bacteria</taxon>
        <taxon>Pseudomonadati</taxon>
        <taxon>Pseudomonadota</taxon>
        <taxon>Betaproteobacteria</taxon>
        <taxon>Burkholderiales</taxon>
        <taxon>Sphaerotilaceae</taxon>
        <taxon>Ideonella</taxon>
    </lineage>
</organism>
<evidence type="ECO:0000313" key="8">
    <source>
        <dbReference type="EMBL" id="NDY92990.1"/>
    </source>
</evidence>
<dbReference type="Gene3D" id="3.30.200.20">
    <property type="entry name" value="Phosphorylase Kinase, domain 1"/>
    <property type="match status" value="1"/>
</dbReference>
<proteinExistence type="predicted"/>
<dbReference type="Pfam" id="PF00069">
    <property type="entry name" value="Pkinase"/>
    <property type="match status" value="1"/>
</dbReference>
<name>A0A7C9PK15_9BURK</name>
<feature type="region of interest" description="Disordered" evidence="6">
    <location>
        <begin position="60"/>
        <end position="99"/>
    </location>
</feature>
<feature type="domain" description="Protein kinase" evidence="7">
    <location>
        <begin position="104"/>
        <end position="385"/>
    </location>
</feature>
<dbReference type="InterPro" id="IPR008271">
    <property type="entry name" value="Ser/Thr_kinase_AS"/>
</dbReference>
<evidence type="ECO:0000256" key="3">
    <source>
        <dbReference type="ARBA" id="ARBA00022777"/>
    </source>
</evidence>
<dbReference type="PROSITE" id="PS00107">
    <property type="entry name" value="PROTEIN_KINASE_ATP"/>
    <property type="match status" value="1"/>
</dbReference>
<protein>
    <submittedName>
        <fullName evidence="8">Serine/threonine protein kinase</fullName>
    </submittedName>
</protein>
<sequence length="886" mass="95083">MSPPVPPTPSARPAWAQVRAAFEAAQRLPQAERLGWLQAQVQAGDCSAAVADEVRSLLAHAPPDDAPDTGFLQTPARWADGAPPPDAPAPSDPPLQPGQRLGAWAVVDRLGTGGMAEVWRVRRADGAWQGEAAVKVLKRGMDSEAVLARFALEQRALARLQHPHIARLLDAGRTAGGQPYFVMEKVDGLPLDRATENLPLEARLALFLQLADAVAHAHRQLLVHRDLKPGNVLVTAEGQVKLLDFGIAKALDPTAGGWEAADTTQAGQRPFTPHYASPEQARGEPIGTGTDLYSLGVLLYVMLTGLRPYGRRARSPHEVLRSVLEETPTRPSALSPDEVPDPRWTQHRRRLQGDLDNILLKALEKLPERRYASVEALAADVRAFLGGFPVQARPAGWAYVARKFLRRQWLPVGLSALALASLVGGLGAARWQAEAAAQARDEARAQLAAVKRITGELVFRFGDAVSTLPGGPEAQAEMLRSTLDQLDTLAGPLPQDSGLQALRAATLARLGELQGKRDMTDERLVAQAENTLKLAVAQGEAAWDAQHGDWRFASWHARALNALAQVRRLQRQPGAGLESLTLAVLRLDQALATGPGDEGRAHLLGVRAGSLLLAAQLHDQPTMASLRQPDQALALFDRAEADLRALLAEDRLLATLDRQRVPGDPSVRVYLRHELGTVLGGRALVHLGRNALEPARQAAEAALALRRENLVAEPHNLEWREGLMVESNTLALVLLRQGQGPAALDAARTSWDTAAALARDEGPQGRHAQAPLFLAPQLGQALALNHQHAQALAVVLPAYARWQALVADGSSPTARRRLAQLALLGANSHAALGQTAAARPLLAQALDLLPPLLTDAAQAEEAGRLHAQALALQARLAPRLQTPPRP</sequence>
<dbReference type="Gene3D" id="1.10.510.10">
    <property type="entry name" value="Transferase(Phosphotransferase) domain 1"/>
    <property type="match status" value="1"/>
</dbReference>
<dbReference type="PROSITE" id="PS50011">
    <property type="entry name" value="PROTEIN_KINASE_DOM"/>
    <property type="match status" value="1"/>
</dbReference>
<dbReference type="GO" id="GO:0004674">
    <property type="term" value="F:protein serine/threonine kinase activity"/>
    <property type="evidence" value="ECO:0007669"/>
    <property type="project" value="UniProtKB-KW"/>
</dbReference>
<dbReference type="CDD" id="cd14014">
    <property type="entry name" value="STKc_PknB_like"/>
    <property type="match status" value="1"/>
</dbReference>
<feature type="compositionally biased region" description="Pro residues" evidence="6">
    <location>
        <begin position="82"/>
        <end position="96"/>
    </location>
</feature>
<dbReference type="InterPro" id="IPR000719">
    <property type="entry name" value="Prot_kinase_dom"/>
</dbReference>
<reference evidence="8 9" key="1">
    <citation type="submission" date="2020-02" db="EMBL/GenBank/DDBJ databases">
        <title>Ideonella bacterium strain TBM-1.</title>
        <authorList>
            <person name="Chen W.-M."/>
        </authorList>
    </citation>
    <scope>NUCLEOTIDE SEQUENCE [LARGE SCALE GENOMIC DNA]</scope>
    <source>
        <strain evidence="8 9">TBM-1</strain>
    </source>
</reference>
<keyword evidence="4 5" id="KW-0067">ATP-binding</keyword>
<dbReference type="PANTHER" id="PTHR43289">
    <property type="entry name" value="MITOGEN-ACTIVATED PROTEIN KINASE KINASE KINASE 20-RELATED"/>
    <property type="match status" value="1"/>
</dbReference>
<dbReference type="InterPro" id="IPR011009">
    <property type="entry name" value="Kinase-like_dom_sf"/>
</dbReference>
<dbReference type="Proteomes" id="UP000484255">
    <property type="component" value="Unassembled WGS sequence"/>
</dbReference>
<evidence type="ECO:0000256" key="2">
    <source>
        <dbReference type="ARBA" id="ARBA00022741"/>
    </source>
</evidence>
<gene>
    <name evidence="8" type="ORF">G3A44_17495</name>
</gene>
<dbReference type="InterPro" id="IPR017441">
    <property type="entry name" value="Protein_kinase_ATP_BS"/>
</dbReference>
<evidence type="ECO:0000256" key="6">
    <source>
        <dbReference type="SAM" id="MobiDB-lite"/>
    </source>
</evidence>
<dbReference type="SUPFAM" id="SSF56112">
    <property type="entry name" value="Protein kinase-like (PK-like)"/>
    <property type="match status" value="1"/>
</dbReference>
<keyword evidence="3 8" id="KW-0418">Kinase</keyword>
<keyword evidence="9" id="KW-1185">Reference proteome</keyword>